<keyword evidence="2 6" id="KW-0489">Methyltransferase</keyword>
<evidence type="ECO:0000256" key="1">
    <source>
        <dbReference type="ARBA" id="ARBA00011900"/>
    </source>
</evidence>
<dbReference type="GO" id="GO:0009007">
    <property type="term" value="F:site-specific DNA-methyltransferase (adenine-specific) activity"/>
    <property type="evidence" value="ECO:0007669"/>
    <property type="project" value="UniProtKB-EC"/>
</dbReference>
<evidence type="ECO:0000313" key="7">
    <source>
        <dbReference type="Proteomes" id="UP001213972"/>
    </source>
</evidence>
<dbReference type="PROSITE" id="PS00092">
    <property type="entry name" value="N6_MTASE"/>
    <property type="match status" value="1"/>
</dbReference>
<dbReference type="InterPro" id="IPR029063">
    <property type="entry name" value="SAM-dependent_MTases_sf"/>
</dbReference>
<reference evidence="6" key="1">
    <citation type="submission" date="2023-03" db="EMBL/GenBank/DDBJ databases">
        <title>Andean soil-derived lignocellulolytic bacterial consortium as a source of novel taxa and putative plastic-active enzymes.</title>
        <authorList>
            <person name="Diaz-Garcia L."/>
            <person name="Chuvochina M."/>
            <person name="Feuerriegel G."/>
            <person name="Bunk B."/>
            <person name="Sproer C."/>
            <person name="Streit W.R."/>
            <person name="Rodriguez L.M."/>
            <person name="Overmann J."/>
            <person name="Jimenez D.J."/>
        </authorList>
    </citation>
    <scope>NUCLEOTIDE SEQUENCE</scope>
    <source>
        <strain evidence="6">MAG 4610</strain>
    </source>
</reference>
<evidence type="ECO:0000256" key="2">
    <source>
        <dbReference type="ARBA" id="ARBA00022603"/>
    </source>
</evidence>
<proteinExistence type="predicted"/>
<evidence type="ECO:0000256" key="4">
    <source>
        <dbReference type="ARBA" id="ARBA00022691"/>
    </source>
</evidence>
<dbReference type="GO" id="GO:0003676">
    <property type="term" value="F:nucleic acid binding"/>
    <property type="evidence" value="ECO:0007669"/>
    <property type="project" value="InterPro"/>
</dbReference>
<gene>
    <name evidence="6" type="ORF">P0Y48_04350</name>
</gene>
<dbReference type="AlphaFoldDB" id="A0AAJ5W2C2"/>
<dbReference type="InterPro" id="IPR012327">
    <property type="entry name" value="MeTrfase_D12"/>
</dbReference>
<dbReference type="REBASE" id="965523">
    <property type="entry name" value="M.Msp4610ORF4350P"/>
</dbReference>
<name>A0AAJ5W2C2_9MICO</name>
<dbReference type="GO" id="GO:0009307">
    <property type="term" value="P:DNA restriction-modification system"/>
    <property type="evidence" value="ECO:0007669"/>
    <property type="project" value="InterPro"/>
</dbReference>
<dbReference type="EMBL" id="CP119321">
    <property type="protein sequence ID" value="WEK14442.1"/>
    <property type="molecule type" value="Genomic_DNA"/>
</dbReference>
<dbReference type="Gene3D" id="3.40.50.150">
    <property type="entry name" value="Vaccinia Virus protein VP39"/>
    <property type="match status" value="1"/>
</dbReference>
<dbReference type="EC" id="2.1.1.72" evidence="1"/>
<dbReference type="PRINTS" id="PR00505">
    <property type="entry name" value="D12N6MTFRASE"/>
</dbReference>
<accession>A0AAJ5W2C2</accession>
<keyword evidence="3" id="KW-0808">Transferase</keyword>
<evidence type="ECO:0000256" key="3">
    <source>
        <dbReference type="ARBA" id="ARBA00022679"/>
    </source>
</evidence>
<dbReference type="InterPro" id="IPR002052">
    <property type="entry name" value="DNA_methylase_N6_adenine_CS"/>
</dbReference>
<comment type="catalytic activity">
    <reaction evidence="5">
        <text>a 2'-deoxyadenosine in DNA + S-adenosyl-L-methionine = an N(6)-methyl-2'-deoxyadenosine in DNA + S-adenosyl-L-homocysteine + H(+)</text>
        <dbReference type="Rhea" id="RHEA:15197"/>
        <dbReference type="Rhea" id="RHEA-COMP:12418"/>
        <dbReference type="Rhea" id="RHEA-COMP:12419"/>
        <dbReference type="ChEBI" id="CHEBI:15378"/>
        <dbReference type="ChEBI" id="CHEBI:57856"/>
        <dbReference type="ChEBI" id="CHEBI:59789"/>
        <dbReference type="ChEBI" id="CHEBI:90615"/>
        <dbReference type="ChEBI" id="CHEBI:90616"/>
        <dbReference type="EC" id="2.1.1.72"/>
    </reaction>
</comment>
<evidence type="ECO:0000256" key="5">
    <source>
        <dbReference type="ARBA" id="ARBA00047942"/>
    </source>
</evidence>
<dbReference type="SUPFAM" id="SSF53335">
    <property type="entry name" value="S-adenosyl-L-methionine-dependent methyltransferases"/>
    <property type="match status" value="1"/>
</dbReference>
<dbReference type="Pfam" id="PF02086">
    <property type="entry name" value="MethyltransfD12"/>
    <property type="match status" value="1"/>
</dbReference>
<keyword evidence="4" id="KW-0949">S-adenosyl-L-methionine</keyword>
<dbReference type="GO" id="GO:0032259">
    <property type="term" value="P:methylation"/>
    <property type="evidence" value="ECO:0007669"/>
    <property type="project" value="UniProtKB-KW"/>
</dbReference>
<protein>
    <recommendedName>
        <fullName evidence="1">site-specific DNA-methyltransferase (adenine-specific)</fullName>
        <ecNumber evidence="1">2.1.1.72</ecNumber>
    </recommendedName>
</protein>
<dbReference type="Proteomes" id="UP001213972">
    <property type="component" value="Chromosome"/>
</dbReference>
<organism evidence="6 7">
    <name type="scientific">Candidatus Microbacterium phytovorans</name>
    <dbReference type="NCBI Taxonomy" id="3121374"/>
    <lineage>
        <taxon>Bacteria</taxon>
        <taxon>Bacillati</taxon>
        <taxon>Actinomycetota</taxon>
        <taxon>Actinomycetes</taxon>
        <taxon>Micrococcales</taxon>
        <taxon>Microbacteriaceae</taxon>
        <taxon>Microbacterium</taxon>
    </lineage>
</organism>
<sequence length="345" mass="38888">MTTSDVLQRAQRYPRMRYMGSKYLLIPHLERAFAEVGGTTAVDAFSGSGVVSYLLKAQGFSVTANDFMSFATTVARATTENSHSRLDLDTVERICGPAADDRDFIQRTFRGIFFDEDDLAFLDSAWSHIDTLEGHLRDLALSALILSAARKQPRGVFSYAGTRYVDGRRDLQLTMAEHFRERVAEYNATVFDRGTAHRVVTGDVFSLDVDAPDVVYLDPPYAPPTDDTDYMKRYHFLEGLSVYWRGVEIMPHTKTQKIAKRYTPFAYKRSIEDALSRTFGQFANAGAIVMSYGSNALPGPERIVELLKRVKPRVDVQEIDHRYSFGTHAAATRRSASEFLFIGRD</sequence>
<evidence type="ECO:0000313" key="6">
    <source>
        <dbReference type="EMBL" id="WEK14442.1"/>
    </source>
</evidence>